<feature type="transmembrane region" description="Helical" evidence="1">
    <location>
        <begin position="106"/>
        <end position="125"/>
    </location>
</feature>
<organism evidence="4 5">
    <name type="scientific">Cupriavidus gilardii</name>
    <dbReference type="NCBI Taxonomy" id="82541"/>
    <lineage>
        <taxon>Bacteria</taxon>
        <taxon>Pseudomonadati</taxon>
        <taxon>Pseudomonadota</taxon>
        <taxon>Betaproteobacteria</taxon>
        <taxon>Burkholderiales</taxon>
        <taxon>Burkholderiaceae</taxon>
        <taxon>Cupriavidus</taxon>
    </lineage>
</organism>
<feature type="transmembrane region" description="Helical" evidence="1">
    <location>
        <begin position="157"/>
        <end position="175"/>
    </location>
</feature>
<dbReference type="EMBL" id="JABEMD010000047">
    <property type="protein sequence ID" value="NNH13388.1"/>
    <property type="molecule type" value="Genomic_DNA"/>
</dbReference>
<feature type="transmembrane region" description="Helical" evidence="1">
    <location>
        <begin position="225"/>
        <end position="244"/>
    </location>
</feature>
<dbReference type="Pfam" id="PF19830">
    <property type="entry name" value="DUF6311"/>
    <property type="match status" value="1"/>
</dbReference>
<evidence type="ECO:0000256" key="1">
    <source>
        <dbReference type="SAM" id="Phobius"/>
    </source>
</evidence>
<reference evidence="4 5" key="1">
    <citation type="submission" date="2020-05" db="EMBL/GenBank/DDBJ databases">
        <title>MicrobeNet Type strains.</title>
        <authorList>
            <person name="Nicholson A.C."/>
        </authorList>
    </citation>
    <scope>NUCLEOTIDE SEQUENCE [LARGE SCALE GENOMIC DNA]</scope>
    <source>
        <strain evidence="4 5">ATCC 700815</strain>
    </source>
</reference>
<feature type="transmembrane region" description="Helical" evidence="1">
    <location>
        <begin position="285"/>
        <end position="305"/>
    </location>
</feature>
<feature type="transmembrane region" description="Helical" evidence="1">
    <location>
        <begin position="312"/>
        <end position="331"/>
    </location>
</feature>
<dbReference type="Proteomes" id="UP000542973">
    <property type="component" value="Unassembled WGS sequence"/>
</dbReference>
<dbReference type="RefSeq" id="WP_151023369.1">
    <property type="nucleotide sequence ID" value="NZ_BAAAEB010000028.1"/>
</dbReference>
<feature type="domain" description="DUF6311" evidence="2">
    <location>
        <begin position="14"/>
        <end position="405"/>
    </location>
</feature>
<feature type="transmembrane region" description="Helical" evidence="1">
    <location>
        <begin position="365"/>
        <end position="382"/>
    </location>
</feature>
<protein>
    <recommendedName>
        <fullName evidence="6">YfhO family protein</fullName>
    </recommendedName>
</protein>
<dbReference type="InterPro" id="IPR046278">
    <property type="entry name" value="DUF6311"/>
</dbReference>
<evidence type="ECO:0008006" key="6">
    <source>
        <dbReference type="Google" id="ProtNLM"/>
    </source>
</evidence>
<feature type="transmembrane region" description="Helical" evidence="1">
    <location>
        <begin position="131"/>
        <end position="150"/>
    </location>
</feature>
<dbReference type="Pfam" id="PF25853">
    <property type="entry name" value="DUF6311_C"/>
    <property type="match status" value="1"/>
</dbReference>
<evidence type="ECO:0000313" key="4">
    <source>
        <dbReference type="EMBL" id="NNH13388.1"/>
    </source>
</evidence>
<dbReference type="InterPro" id="IPR058671">
    <property type="entry name" value="DUF6311_C"/>
</dbReference>
<feature type="transmembrane region" description="Helical" evidence="1">
    <location>
        <begin position="181"/>
        <end position="204"/>
    </location>
</feature>
<keyword evidence="1" id="KW-0812">Transmembrane</keyword>
<gene>
    <name evidence="4" type="ORF">HLB16_21265</name>
</gene>
<evidence type="ECO:0000313" key="5">
    <source>
        <dbReference type="Proteomes" id="UP000542973"/>
    </source>
</evidence>
<comment type="caution">
    <text evidence="4">The sequence shown here is derived from an EMBL/GenBank/DDBJ whole genome shotgun (WGS) entry which is preliminary data.</text>
</comment>
<feature type="transmembrane region" description="Helical" evidence="1">
    <location>
        <begin position="12"/>
        <end position="30"/>
    </location>
</feature>
<proteinExistence type="predicted"/>
<dbReference type="AlphaFoldDB" id="A0A849BH10"/>
<feature type="domain" description="DUF6311" evidence="3">
    <location>
        <begin position="428"/>
        <end position="532"/>
    </location>
</feature>
<sequence length="688" mass="77215">MAKLPRTGDSWIAVLIGLTIFFAFSGGKIVNPANVDWIMASGGDPIQHYIGWNFFRHGDLLQFPIGLNTKYGETIGSSIVFSDSIPLLAIPFKYLRALLTPQFQYFGIWIALCFALQAFFAWRILSLFSEGMLVRAIGAALLTLSPPMLWRLLEHEALIGHWILLAGLYLYLRGLATPFQWIVLLCVAALVHPYLLAMSLGLWTADRWRAWQAREVTATSLTMEIGLAFLLLAGTAISVGYFAVRGVGSEGYGYYRFNITSPLHPLDIWSIWRQTPYVGGNYEGFSYPGAGMFVLALLVAALLAFRWRHVEFAWRPAFPLIAVCAIFYVYALSNRIAFGGHELIQFQVPAIFEKVVSTFRSTGRFIWPVVYAVEILLLVLLLRLSPKRLLVPALAVILLFQATDLLNASAFFRARWAQRWDNPLKSAFWNDVPKQYKRIAFVLPLDGGERYAPIAFLASNARMSINGGYFARVDFDKLKAVEDELLAAIETGNFREDTLYIFNKETHWDKARGNLGGKGFAGYVDGFRVLAPAWRGCTQTCAFRSEIARIDFRNTASERYLKRGWSTTAGEGGRWTDGHEAALSIPLGSESAQELSVRLRFVPFIKPGQEQQQVIVVVAGKEIQRWRLTREQVETREFRVPASLLTSARGSLDVRLEFPDARAPAELGISGDTRVLALNVDSMEIYGR</sequence>
<name>A0A849BH10_9BURK</name>
<keyword evidence="1" id="KW-0472">Membrane</keyword>
<evidence type="ECO:0000259" key="3">
    <source>
        <dbReference type="Pfam" id="PF25853"/>
    </source>
</evidence>
<evidence type="ECO:0000259" key="2">
    <source>
        <dbReference type="Pfam" id="PF19830"/>
    </source>
</evidence>
<accession>A0A849BH10</accession>
<feature type="transmembrane region" description="Helical" evidence="1">
    <location>
        <begin position="389"/>
        <end position="412"/>
    </location>
</feature>
<keyword evidence="1" id="KW-1133">Transmembrane helix</keyword>